<name>A0AAE0LYT6_9PEZI</name>
<comment type="caution">
    <text evidence="5">The sequence shown here is derived from an EMBL/GenBank/DDBJ whole genome shotgun (WGS) entry which is preliminary data.</text>
</comment>
<reference evidence="5" key="1">
    <citation type="journal article" date="2023" name="Mol. Phylogenet. Evol.">
        <title>Genome-scale phylogeny and comparative genomics of the fungal order Sordariales.</title>
        <authorList>
            <person name="Hensen N."/>
            <person name="Bonometti L."/>
            <person name="Westerberg I."/>
            <person name="Brannstrom I.O."/>
            <person name="Guillou S."/>
            <person name="Cros-Aarteil S."/>
            <person name="Calhoun S."/>
            <person name="Haridas S."/>
            <person name="Kuo A."/>
            <person name="Mondo S."/>
            <person name="Pangilinan J."/>
            <person name="Riley R."/>
            <person name="LaButti K."/>
            <person name="Andreopoulos B."/>
            <person name="Lipzen A."/>
            <person name="Chen C."/>
            <person name="Yan M."/>
            <person name="Daum C."/>
            <person name="Ng V."/>
            <person name="Clum A."/>
            <person name="Steindorff A."/>
            <person name="Ohm R.A."/>
            <person name="Martin F."/>
            <person name="Silar P."/>
            <person name="Natvig D.O."/>
            <person name="Lalanne C."/>
            <person name="Gautier V."/>
            <person name="Ament-Velasquez S.L."/>
            <person name="Kruys A."/>
            <person name="Hutchinson M.I."/>
            <person name="Powell A.J."/>
            <person name="Barry K."/>
            <person name="Miller A.N."/>
            <person name="Grigoriev I.V."/>
            <person name="Debuchy R."/>
            <person name="Gladieux P."/>
            <person name="Hiltunen Thoren M."/>
            <person name="Johannesson H."/>
        </authorList>
    </citation>
    <scope>NUCLEOTIDE SEQUENCE</scope>
    <source>
        <strain evidence="5">CBS 118394</strain>
    </source>
</reference>
<dbReference type="Gene3D" id="3.40.50.1820">
    <property type="entry name" value="alpha/beta hydrolase"/>
    <property type="match status" value="1"/>
</dbReference>
<sequence length="554" mass="59286">MDCRILHDTIGPVEGTAGDGYRQFLGIKYATLKNRFAEPELVRYDGGCGIDATRYGPTVIGPEMGVDHEFSLIQQSLPKPAFQPSMSDVDGLNLNITTPDISTTEKAGKPLFPVLVFIHGGGFGTGGNWWPQYDFGRLVKLSNDLGTPIIGVSINYRVGALGFMTSPELRAAGYKPNNGLRDQRAALRWVRENISGFGGDPDNVTVMGQSAGAVSCGYLLLSEEKLARRLICLGGRPPLMGMQPLEVADKVAESAIAAALALTSGLQEQDGFSNTDIVDRLLDLPATAMEKLGLRPLPTIDGDIIPMSFTFESFARETAQMAGTRWIESMLLVCSSADASIIGSTVLLPRKRGIAAAFRASAAKTLCKYPEALASLLDEYSLSSTNAHDEDQVSLLNIVRFMSDVEFFLPAVDLAAKFPNEAFVAAFNEPNPWDGPFSGIATHILDVAFLLQNFNDRLNPTQRVGAVAFGADAIAFVNGDKTRLWEAFNRGGGEGGGRDGNMGVYANGKRIVETAGHRVLFELADGEKGGPGLDLLSGITADFLGGLVEQAHSD</sequence>
<gene>
    <name evidence="5" type="ORF">B0H66DRAFT_631471</name>
</gene>
<dbReference type="Pfam" id="PF00135">
    <property type="entry name" value="COesterase"/>
    <property type="match status" value="1"/>
</dbReference>
<accession>A0AAE0LYT6</accession>
<evidence type="ECO:0000256" key="1">
    <source>
        <dbReference type="ARBA" id="ARBA00005964"/>
    </source>
</evidence>
<comment type="similarity">
    <text evidence="1 3">Belongs to the type-B carboxylesterase/lipase family.</text>
</comment>
<dbReference type="SUPFAM" id="SSF53474">
    <property type="entry name" value="alpha/beta-Hydrolases"/>
    <property type="match status" value="1"/>
</dbReference>
<organism evidence="5 6">
    <name type="scientific">Apodospora peruviana</name>
    <dbReference type="NCBI Taxonomy" id="516989"/>
    <lineage>
        <taxon>Eukaryota</taxon>
        <taxon>Fungi</taxon>
        <taxon>Dikarya</taxon>
        <taxon>Ascomycota</taxon>
        <taxon>Pezizomycotina</taxon>
        <taxon>Sordariomycetes</taxon>
        <taxon>Sordariomycetidae</taxon>
        <taxon>Sordariales</taxon>
        <taxon>Lasiosphaeriaceae</taxon>
        <taxon>Apodospora</taxon>
    </lineage>
</organism>
<dbReference type="PANTHER" id="PTHR11559">
    <property type="entry name" value="CARBOXYLESTERASE"/>
    <property type="match status" value="1"/>
</dbReference>
<dbReference type="AlphaFoldDB" id="A0AAE0LYT6"/>
<dbReference type="InterPro" id="IPR029058">
    <property type="entry name" value="AB_hydrolase_fold"/>
</dbReference>
<evidence type="ECO:0000256" key="3">
    <source>
        <dbReference type="RuleBase" id="RU361235"/>
    </source>
</evidence>
<reference evidence="5" key="2">
    <citation type="submission" date="2023-06" db="EMBL/GenBank/DDBJ databases">
        <authorList>
            <consortium name="Lawrence Berkeley National Laboratory"/>
            <person name="Haridas S."/>
            <person name="Hensen N."/>
            <person name="Bonometti L."/>
            <person name="Westerberg I."/>
            <person name="Brannstrom I.O."/>
            <person name="Guillou S."/>
            <person name="Cros-Aarteil S."/>
            <person name="Calhoun S."/>
            <person name="Kuo A."/>
            <person name="Mondo S."/>
            <person name="Pangilinan J."/>
            <person name="Riley R."/>
            <person name="Labutti K."/>
            <person name="Andreopoulos B."/>
            <person name="Lipzen A."/>
            <person name="Chen C."/>
            <person name="Yanf M."/>
            <person name="Daum C."/>
            <person name="Ng V."/>
            <person name="Clum A."/>
            <person name="Steindorff A."/>
            <person name="Ohm R."/>
            <person name="Martin F."/>
            <person name="Silar P."/>
            <person name="Natvig D."/>
            <person name="Lalanne C."/>
            <person name="Gautier V."/>
            <person name="Ament-Velasquez S.L."/>
            <person name="Kruys A."/>
            <person name="Hutchinson M.I."/>
            <person name="Powell A.J."/>
            <person name="Barry K."/>
            <person name="Miller A.N."/>
            <person name="Grigoriev I.V."/>
            <person name="Debuchy R."/>
            <person name="Gladieux P."/>
            <person name="Thoren M.H."/>
            <person name="Johannesson H."/>
        </authorList>
    </citation>
    <scope>NUCLEOTIDE SEQUENCE</scope>
    <source>
        <strain evidence="5">CBS 118394</strain>
    </source>
</reference>
<keyword evidence="2 3" id="KW-0378">Hydrolase</keyword>
<dbReference type="InterPro" id="IPR019826">
    <property type="entry name" value="Carboxylesterase_B_AS"/>
</dbReference>
<dbReference type="GO" id="GO:0016787">
    <property type="term" value="F:hydrolase activity"/>
    <property type="evidence" value="ECO:0007669"/>
    <property type="project" value="UniProtKB-KW"/>
</dbReference>
<evidence type="ECO:0000313" key="6">
    <source>
        <dbReference type="Proteomes" id="UP001283341"/>
    </source>
</evidence>
<keyword evidence="6" id="KW-1185">Reference proteome</keyword>
<feature type="domain" description="Carboxylesterase type B" evidence="4">
    <location>
        <begin position="10"/>
        <end position="453"/>
    </location>
</feature>
<dbReference type="InterPro" id="IPR050309">
    <property type="entry name" value="Type-B_Carboxylest/Lipase"/>
</dbReference>
<protein>
    <recommendedName>
        <fullName evidence="3">Carboxylic ester hydrolase</fullName>
        <ecNumber evidence="3">3.1.1.-</ecNumber>
    </recommendedName>
</protein>
<dbReference type="InterPro" id="IPR002018">
    <property type="entry name" value="CarbesteraseB"/>
</dbReference>
<proteinExistence type="inferred from homology"/>
<dbReference type="EMBL" id="JAUEDM010000008">
    <property type="protein sequence ID" value="KAK3312722.1"/>
    <property type="molecule type" value="Genomic_DNA"/>
</dbReference>
<dbReference type="PROSITE" id="PS00122">
    <property type="entry name" value="CARBOXYLESTERASE_B_1"/>
    <property type="match status" value="1"/>
</dbReference>
<evidence type="ECO:0000256" key="2">
    <source>
        <dbReference type="ARBA" id="ARBA00022801"/>
    </source>
</evidence>
<dbReference type="EC" id="3.1.1.-" evidence="3"/>
<evidence type="ECO:0000259" key="4">
    <source>
        <dbReference type="Pfam" id="PF00135"/>
    </source>
</evidence>
<evidence type="ECO:0000313" key="5">
    <source>
        <dbReference type="EMBL" id="KAK3312722.1"/>
    </source>
</evidence>
<dbReference type="Proteomes" id="UP001283341">
    <property type="component" value="Unassembled WGS sequence"/>
</dbReference>